<keyword evidence="2" id="KW-0597">Phosphoprotein</keyword>
<evidence type="ECO:0000256" key="2">
    <source>
        <dbReference type="ARBA" id="ARBA00022553"/>
    </source>
</evidence>
<reference evidence="4 5" key="1">
    <citation type="submission" date="2019-11" db="EMBL/GenBank/DDBJ databases">
        <title>Pseudmonas karstica sp. nov. and Pseudomonas spelaei sp. nov. from caves.</title>
        <authorList>
            <person name="Zeman M."/>
        </authorList>
    </citation>
    <scope>NUCLEOTIDE SEQUENCE [LARGE SCALE GENOMIC DNA]</scope>
    <source>
        <strain evidence="4 5">CCM 7891</strain>
    </source>
</reference>
<dbReference type="AlphaFoldDB" id="A0A7X2V052"/>
<evidence type="ECO:0000313" key="5">
    <source>
        <dbReference type="Proteomes" id="UP000431485"/>
    </source>
</evidence>
<dbReference type="FunFam" id="3.30.300.30:FF:000010">
    <property type="entry name" value="Enterobactin synthetase component F"/>
    <property type="match status" value="1"/>
</dbReference>
<dbReference type="InterPro" id="IPR045851">
    <property type="entry name" value="AMP-bd_C_sf"/>
</dbReference>
<feature type="non-terminal residue" evidence="4">
    <location>
        <position position="1"/>
    </location>
</feature>
<gene>
    <name evidence="4" type="ORF">GIR22_25880</name>
</gene>
<protein>
    <recommendedName>
        <fullName evidence="3">AMP-binding enzyme C-terminal domain-containing protein</fullName>
    </recommendedName>
</protein>
<evidence type="ECO:0000259" key="3">
    <source>
        <dbReference type="Pfam" id="PF13193"/>
    </source>
</evidence>
<comment type="caution">
    <text evidence="4">The sequence shown here is derived from an EMBL/GenBank/DDBJ whole genome shotgun (WGS) entry which is preliminary data.</text>
</comment>
<dbReference type="GO" id="GO:0044550">
    <property type="term" value="P:secondary metabolite biosynthetic process"/>
    <property type="evidence" value="ECO:0007669"/>
    <property type="project" value="UniProtKB-ARBA"/>
</dbReference>
<name>A0A7X2V052_9PSED</name>
<evidence type="ECO:0000256" key="1">
    <source>
        <dbReference type="ARBA" id="ARBA00022450"/>
    </source>
</evidence>
<dbReference type="InterPro" id="IPR025110">
    <property type="entry name" value="AMP-bd_C"/>
</dbReference>
<proteinExistence type="predicted"/>
<dbReference type="RefSeq" id="WP_425502956.1">
    <property type="nucleotide sequence ID" value="NZ_WLYI01000103.1"/>
</dbReference>
<keyword evidence="1" id="KW-0596">Phosphopantetheine</keyword>
<dbReference type="PANTHER" id="PTHR44845:SF7">
    <property type="entry name" value="PLIPASTATIN SYNTHASE SUBUNIT D"/>
    <property type="match status" value="1"/>
</dbReference>
<dbReference type="EMBL" id="WLYI01000103">
    <property type="protein sequence ID" value="MTD22556.1"/>
    <property type="molecule type" value="Genomic_DNA"/>
</dbReference>
<accession>A0A7X2V052</accession>
<dbReference type="PANTHER" id="PTHR44845">
    <property type="entry name" value="CARRIER DOMAIN-CONTAINING PROTEIN"/>
    <property type="match status" value="1"/>
</dbReference>
<feature type="non-terminal residue" evidence="4">
    <location>
        <position position="98"/>
    </location>
</feature>
<dbReference type="Gene3D" id="3.30.300.30">
    <property type="match status" value="1"/>
</dbReference>
<dbReference type="SUPFAM" id="SSF56801">
    <property type="entry name" value="Acetyl-CoA synthetase-like"/>
    <property type="match status" value="1"/>
</dbReference>
<sequence length="98" mass="10820">LGEIEAKLARHEAVKETVVLAREDVPGDKRLVAYVTSPQAVDIDALRRHLQTQLPDYMIPAAYVHLDALPLTPNGKLDRKALPVPDLESVITRGYEAP</sequence>
<keyword evidence="5" id="KW-1185">Reference proteome</keyword>
<dbReference type="Proteomes" id="UP000431485">
    <property type="component" value="Unassembled WGS sequence"/>
</dbReference>
<evidence type="ECO:0000313" key="4">
    <source>
        <dbReference type="EMBL" id="MTD22556.1"/>
    </source>
</evidence>
<dbReference type="Pfam" id="PF13193">
    <property type="entry name" value="AMP-binding_C"/>
    <property type="match status" value="1"/>
</dbReference>
<organism evidence="4 5">
    <name type="scientific">Pseudomonas karstica</name>
    <dbReference type="NCBI Taxonomy" id="1055468"/>
    <lineage>
        <taxon>Bacteria</taxon>
        <taxon>Pseudomonadati</taxon>
        <taxon>Pseudomonadota</taxon>
        <taxon>Gammaproteobacteria</taxon>
        <taxon>Pseudomonadales</taxon>
        <taxon>Pseudomonadaceae</taxon>
        <taxon>Pseudomonas</taxon>
    </lineage>
</organism>
<feature type="domain" description="AMP-binding enzyme C-terminal" evidence="3">
    <location>
        <begin position="3"/>
        <end position="76"/>
    </location>
</feature>